<accession>A0AA51RU07</accession>
<name>A0AA51RU07_9GAMM</name>
<dbReference type="PROSITE" id="PS00409">
    <property type="entry name" value="PROKAR_NTER_METHYL"/>
    <property type="match status" value="1"/>
</dbReference>
<evidence type="ECO:0000256" key="1">
    <source>
        <dbReference type="SAM" id="Phobius"/>
    </source>
</evidence>
<dbReference type="InterPro" id="IPR012902">
    <property type="entry name" value="N_methyl_site"/>
</dbReference>
<dbReference type="NCBIfam" id="TIGR02532">
    <property type="entry name" value="IV_pilin_GFxxxE"/>
    <property type="match status" value="1"/>
</dbReference>
<gene>
    <name evidence="3" type="primary">pilV</name>
    <name evidence="3" type="ORF">Q9312_01285</name>
</gene>
<sequence length="178" mass="18600">MSKFKQSGLTLIEILVTVLVLGIGLLGVAALQVTSINSSQEGLFRSQATEIAESVAARMRAAKLAIYDGNTTLTQVITAYAGAPYACANPPASCITGTCSAAELVAFDIYETCNMAQTELPEGEVYVSVVSGIRSRVAVAWTPSAARADVGQVEVVNLECANMNVPDGKDCVILEVIP</sequence>
<dbReference type="InterPro" id="IPR054402">
    <property type="entry name" value="Tt1218-like_dom"/>
</dbReference>
<dbReference type="Proteomes" id="UP001239782">
    <property type="component" value="Chromosome"/>
</dbReference>
<keyword evidence="1" id="KW-0812">Transmembrane</keyword>
<keyword evidence="4" id="KW-1185">Reference proteome</keyword>
<evidence type="ECO:0000259" key="2">
    <source>
        <dbReference type="Pfam" id="PF22150"/>
    </source>
</evidence>
<keyword evidence="1" id="KW-0472">Membrane</keyword>
<dbReference type="InterPro" id="IPR013362">
    <property type="entry name" value="Pilus_4_PilV"/>
</dbReference>
<dbReference type="EMBL" id="CP133548">
    <property type="protein sequence ID" value="WMS87572.1"/>
    <property type="molecule type" value="Genomic_DNA"/>
</dbReference>
<dbReference type="RefSeq" id="WP_309202713.1">
    <property type="nucleotide sequence ID" value="NZ_CP133548.1"/>
</dbReference>
<dbReference type="NCBIfam" id="TIGR02523">
    <property type="entry name" value="type_IV_pilV"/>
    <property type="match status" value="1"/>
</dbReference>
<feature type="domain" description="Type IV pilin Tt1218-like" evidence="2">
    <location>
        <begin position="30"/>
        <end position="109"/>
    </location>
</feature>
<dbReference type="KEGG" id="plei:Q9312_01285"/>
<protein>
    <submittedName>
        <fullName evidence="3">Type IV pilus modification protein PilV</fullName>
    </submittedName>
</protein>
<reference evidence="3 4" key="1">
    <citation type="submission" date="2023-08" db="EMBL/GenBank/DDBJ databases">
        <title>Pleionea litopenaei sp. nov., isolated from stomach of juvenile Litopenaeus vannamei.</title>
        <authorList>
            <person name="Rho A.M."/>
            <person name="Hwang C.Y."/>
        </authorList>
    </citation>
    <scope>NUCLEOTIDE SEQUENCE [LARGE SCALE GENOMIC DNA]</scope>
    <source>
        <strain evidence="3 4">HL-JVS1</strain>
    </source>
</reference>
<dbReference type="Pfam" id="PF07963">
    <property type="entry name" value="N_methyl"/>
    <property type="match status" value="1"/>
</dbReference>
<dbReference type="Pfam" id="PF22150">
    <property type="entry name" value="Tt1218-like"/>
    <property type="match status" value="1"/>
</dbReference>
<organism evidence="3 4">
    <name type="scientific">Pleionea litopenaei</name>
    <dbReference type="NCBI Taxonomy" id="3070815"/>
    <lineage>
        <taxon>Bacteria</taxon>
        <taxon>Pseudomonadati</taxon>
        <taxon>Pseudomonadota</taxon>
        <taxon>Gammaproteobacteria</taxon>
        <taxon>Oceanospirillales</taxon>
        <taxon>Pleioneaceae</taxon>
        <taxon>Pleionea</taxon>
    </lineage>
</organism>
<dbReference type="AlphaFoldDB" id="A0AA51RU07"/>
<proteinExistence type="predicted"/>
<evidence type="ECO:0000313" key="4">
    <source>
        <dbReference type="Proteomes" id="UP001239782"/>
    </source>
</evidence>
<keyword evidence="1" id="KW-1133">Transmembrane helix</keyword>
<feature type="transmembrane region" description="Helical" evidence="1">
    <location>
        <begin position="12"/>
        <end position="31"/>
    </location>
</feature>
<evidence type="ECO:0000313" key="3">
    <source>
        <dbReference type="EMBL" id="WMS87572.1"/>
    </source>
</evidence>